<proteinExistence type="predicted"/>
<dbReference type="Pfam" id="PF07419">
    <property type="entry name" value="PilM"/>
    <property type="match status" value="1"/>
</dbReference>
<dbReference type="Proteomes" id="UP001058553">
    <property type="component" value="Chromosome"/>
</dbReference>
<dbReference type="GeneID" id="92235642"/>
<evidence type="ECO:0000313" key="1">
    <source>
        <dbReference type="EMBL" id="UWS33253.1"/>
    </source>
</evidence>
<evidence type="ECO:0000313" key="2">
    <source>
        <dbReference type="Proteomes" id="UP001058553"/>
    </source>
</evidence>
<sequence length="102" mass="11487">MDYIDEVNQWIYRHPGQTTESMSQLYKSGLQKKISVISTNRNIYVWMPDQDSLFSALLNASGGSLLLARRQQGQAINSLGDVIDSQPPQVIPDGSLLFIFRN</sequence>
<accession>A0ABY5X793</accession>
<dbReference type="EMBL" id="CP103445">
    <property type="protein sequence ID" value="UWS33253.1"/>
    <property type="molecule type" value="Genomic_DNA"/>
</dbReference>
<name>A0ABY5X793_ERWPY</name>
<dbReference type="RefSeq" id="WP_157861021.1">
    <property type="nucleotide sequence ID" value="NZ_CP023567.1"/>
</dbReference>
<dbReference type="Gene3D" id="3.30.450.360">
    <property type="match status" value="1"/>
</dbReference>
<protein>
    <submittedName>
        <fullName evidence="1">Type IV pilus biogenesis protein PilM</fullName>
    </submittedName>
</protein>
<reference evidence="1" key="1">
    <citation type="submission" date="2022-07" db="EMBL/GenBank/DDBJ databases">
        <title>Genetic diversity of Erwinia pyrifoliae.</title>
        <authorList>
            <person name="Park D.S."/>
            <person name="Ham H."/>
        </authorList>
    </citation>
    <scope>NUCLEOTIDE SEQUENCE</scope>
    <source>
        <strain evidence="1">CP201486</strain>
    </source>
</reference>
<organism evidence="1 2">
    <name type="scientific">Erwinia pyrifoliae</name>
    <dbReference type="NCBI Taxonomy" id="79967"/>
    <lineage>
        <taxon>Bacteria</taxon>
        <taxon>Pseudomonadati</taxon>
        <taxon>Pseudomonadota</taxon>
        <taxon>Gammaproteobacteria</taxon>
        <taxon>Enterobacterales</taxon>
        <taxon>Erwiniaceae</taxon>
        <taxon>Erwinia</taxon>
    </lineage>
</organism>
<gene>
    <name evidence="1" type="primary">pilM</name>
    <name evidence="1" type="ORF">NYP84_16960</name>
</gene>
<keyword evidence="2" id="KW-1185">Reference proteome</keyword>
<dbReference type="InterPro" id="IPR009987">
    <property type="entry name" value="IM_PilM"/>
</dbReference>